<evidence type="ECO:0000313" key="4">
    <source>
        <dbReference type="WBParaSite" id="SSLN_0001271101-mRNA-1"/>
    </source>
</evidence>
<reference evidence="4" key="1">
    <citation type="submission" date="2016-06" db="UniProtKB">
        <authorList>
            <consortium name="WormBaseParasite"/>
        </authorList>
    </citation>
    <scope>IDENTIFICATION</scope>
</reference>
<dbReference type="WBParaSite" id="SSLN_0001271101-mRNA-1">
    <property type="protein sequence ID" value="SSLN_0001271101-mRNA-1"/>
    <property type="gene ID" value="SSLN_0001271101"/>
</dbReference>
<feature type="compositionally biased region" description="Polar residues" evidence="1">
    <location>
        <begin position="402"/>
        <end position="418"/>
    </location>
</feature>
<keyword evidence="3" id="KW-1185">Reference proteome</keyword>
<feature type="region of interest" description="Disordered" evidence="1">
    <location>
        <begin position="402"/>
        <end position="424"/>
    </location>
</feature>
<gene>
    <name evidence="2" type="ORF">SSLN_LOCUS12254</name>
</gene>
<organism evidence="4">
    <name type="scientific">Schistocephalus solidus</name>
    <name type="common">Tapeworm</name>
    <dbReference type="NCBI Taxonomy" id="70667"/>
    <lineage>
        <taxon>Eukaryota</taxon>
        <taxon>Metazoa</taxon>
        <taxon>Spiralia</taxon>
        <taxon>Lophotrochozoa</taxon>
        <taxon>Platyhelminthes</taxon>
        <taxon>Cestoda</taxon>
        <taxon>Eucestoda</taxon>
        <taxon>Diphyllobothriidea</taxon>
        <taxon>Diphyllobothriidae</taxon>
        <taxon>Schistocephalus</taxon>
    </lineage>
</organism>
<evidence type="ECO:0000313" key="3">
    <source>
        <dbReference type="Proteomes" id="UP000275846"/>
    </source>
</evidence>
<reference evidence="2 3" key="2">
    <citation type="submission" date="2018-11" db="EMBL/GenBank/DDBJ databases">
        <authorList>
            <consortium name="Pathogen Informatics"/>
        </authorList>
    </citation>
    <scope>NUCLEOTIDE SEQUENCE [LARGE SCALE GENOMIC DNA]</scope>
    <source>
        <strain evidence="2 3">NST_G2</strain>
    </source>
</reference>
<evidence type="ECO:0000256" key="1">
    <source>
        <dbReference type="SAM" id="MobiDB-lite"/>
    </source>
</evidence>
<dbReference type="OrthoDB" id="6226369at2759"/>
<sequence>MKSTKPETDIRVLVVVAADAVAPTDGFASTSPSITVLSSTLVQKFFWTPAVGYTVDKLTVKDDKAGDIVPLKVVTAQCLTVAAAEAAAGNRICPTPGKPPSRLRRCRDTHYRFLLVSHMSQSNDKPDPQNPVSQSPEPTVGLQFKQIVHRKSSPHQVGSSPRRCLLEWTPFEEGLPAASTFSLVNLSLLNRRVPQAQAFDEVEERVLTIRAPQSCLLTTDEAASGFYVTHETWMDPSQSEPSREAAEIGIGQRRVRLLTEQPTPSAVSVAEVVSSLPPVEPSPAVQGQQEEACRLPPVMKFSRTGSHHSLNKAKDVYFTVTTEDTLTATPGDYTWRKGPISTSECPVPTVSRVINLSNLSTCVYHGSVMDPHSVRLKRYFEAVDISSLPLYSAATEDSITEIQNQEVSTDPNTSSKTSKGPPKA</sequence>
<dbReference type="Proteomes" id="UP000275846">
    <property type="component" value="Unassembled WGS sequence"/>
</dbReference>
<feature type="region of interest" description="Disordered" evidence="1">
    <location>
        <begin position="119"/>
        <end position="138"/>
    </location>
</feature>
<evidence type="ECO:0000313" key="2">
    <source>
        <dbReference type="EMBL" id="VDL98639.1"/>
    </source>
</evidence>
<accession>A0A183T706</accession>
<proteinExistence type="predicted"/>
<protein>
    <submittedName>
        <fullName evidence="4">Ig-like domain-containing protein</fullName>
    </submittedName>
</protein>
<dbReference type="EMBL" id="UYSU01037135">
    <property type="protein sequence ID" value="VDL98639.1"/>
    <property type="molecule type" value="Genomic_DNA"/>
</dbReference>
<dbReference type="AlphaFoldDB" id="A0A183T706"/>
<name>A0A183T706_SCHSO</name>